<dbReference type="GO" id="GO:0006355">
    <property type="term" value="P:regulation of DNA-templated transcription"/>
    <property type="evidence" value="ECO:0007669"/>
    <property type="project" value="InterPro"/>
</dbReference>
<dbReference type="FunFam" id="3.40.50.300:FF:000006">
    <property type="entry name" value="DNA-binding transcriptional regulator NtrC"/>
    <property type="match status" value="1"/>
</dbReference>
<dbReference type="SUPFAM" id="SSF46689">
    <property type="entry name" value="Homeodomain-like"/>
    <property type="match status" value="1"/>
</dbReference>
<dbReference type="GO" id="GO:0043565">
    <property type="term" value="F:sequence-specific DNA binding"/>
    <property type="evidence" value="ECO:0007669"/>
    <property type="project" value="InterPro"/>
</dbReference>
<organism evidence="6 7">
    <name type="scientific">Chromatocurvus halotolerans</name>
    <dbReference type="NCBI Taxonomy" id="1132028"/>
    <lineage>
        <taxon>Bacteria</taxon>
        <taxon>Pseudomonadati</taxon>
        <taxon>Pseudomonadota</taxon>
        <taxon>Gammaproteobacteria</taxon>
        <taxon>Cellvibrionales</taxon>
        <taxon>Halieaceae</taxon>
        <taxon>Chromatocurvus</taxon>
    </lineage>
</organism>
<dbReference type="PROSITE" id="PS50045">
    <property type="entry name" value="SIGMA54_INTERACT_4"/>
    <property type="match status" value="1"/>
</dbReference>
<dbReference type="InterPro" id="IPR027417">
    <property type="entry name" value="P-loop_NTPase"/>
</dbReference>
<evidence type="ECO:0000256" key="3">
    <source>
        <dbReference type="ARBA" id="ARBA00023015"/>
    </source>
</evidence>
<accession>A0A4R2KQK9</accession>
<evidence type="ECO:0000256" key="4">
    <source>
        <dbReference type="ARBA" id="ARBA00023163"/>
    </source>
</evidence>
<keyword evidence="2" id="KW-0067">ATP-binding</keyword>
<evidence type="ECO:0000256" key="1">
    <source>
        <dbReference type="ARBA" id="ARBA00022741"/>
    </source>
</evidence>
<dbReference type="GO" id="GO:0005524">
    <property type="term" value="F:ATP binding"/>
    <property type="evidence" value="ECO:0007669"/>
    <property type="project" value="UniProtKB-KW"/>
</dbReference>
<comment type="caution">
    <text evidence="6">The sequence shown here is derived from an EMBL/GenBank/DDBJ whole genome shotgun (WGS) entry which is preliminary data.</text>
</comment>
<dbReference type="GO" id="GO:0000156">
    <property type="term" value="F:phosphorelay response regulator activity"/>
    <property type="evidence" value="ECO:0007669"/>
    <property type="project" value="InterPro"/>
</dbReference>
<dbReference type="Pfam" id="PF06506">
    <property type="entry name" value="PrpR_N"/>
    <property type="match status" value="1"/>
</dbReference>
<dbReference type="Pfam" id="PF25601">
    <property type="entry name" value="AAA_lid_14"/>
    <property type="match status" value="1"/>
</dbReference>
<gene>
    <name evidence="6" type="ORF">EV688_10695</name>
</gene>
<name>A0A4R2KQK9_9GAMM</name>
<keyword evidence="1" id="KW-0547">Nucleotide-binding</keyword>
<dbReference type="Gene3D" id="3.40.50.300">
    <property type="entry name" value="P-loop containing nucleotide triphosphate hydrolases"/>
    <property type="match status" value="1"/>
</dbReference>
<dbReference type="InterPro" id="IPR058031">
    <property type="entry name" value="AAA_lid_NorR"/>
</dbReference>
<dbReference type="InterPro" id="IPR002197">
    <property type="entry name" value="HTH_Fis"/>
</dbReference>
<protein>
    <submittedName>
        <fullName evidence="6">Propionate catabolism operon transcriptional regulator</fullName>
    </submittedName>
</protein>
<dbReference type="RefSeq" id="WP_205686545.1">
    <property type="nucleotide sequence ID" value="NZ_QQSW01000005.1"/>
</dbReference>
<dbReference type="SMART" id="SM00382">
    <property type="entry name" value="AAA"/>
    <property type="match status" value="1"/>
</dbReference>
<dbReference type="InterPro" id="IPR003593">
    <property type="entry name" value="AAA+_ATPase"/>
</dbReference>
<keyword evidence="3" id="KW-0805">Transcription regulation</keyword>
<dbReference type="InterPro" id="IPR002078">
    <property type="entry name" value="Sigma_54_int"/>
</dbReference>
<dbReference type="InterPro" id="IPR025944">
    <property type="entry name" value="Sigma_54_int_dom_CS"/>
</dbReference>
<dbReference type="PANTHER" id="PTHR32071">
    <property type="entry name" value="TRANSCRIPTIONAL REGULATORY PROTEIN"/>
    <property type="match status" value="1"/>
</dbReference>
<evidence type="ECO:0000313" key="7">
    <source>
        <dbReference type="Proteomes" id="UP000294980"/>
    </source>
</evidence>
<dbReference type="Gene3D" id="1.10.8.60">
    <property type="match status" value="1"/>
</dbReference>
<dbReference type="SUPFAM" id="SSF52540">
    <property type="entry name" value="P-loop containing nucleoside triphosphate hydrolases"/>
    <property type="match status" value="1"/>
</dbReference>
<dbReference type="Gene3D" id="1.10.10.60">
    <property type="entry name" value="Homeodomain-like"/>
    <property type="match status" value="1"/>
</dbReference>
<sequence>MTERVKVLVVGYRKFSELINALLPEFSDEADVVIVESVASDHRDYSDMVKRYAADVVVSTGSNAAYLKATLKVPVVSQRVSDTDVIEALGKARRVAPTMHLFSYSGEPEPSARLLESLPELLGVSVQAHSYTTTDEAAESLLLALAGEAPEVIVGPSYICRLAEQRGVPAILVYNRSSARLMLREAIDTARAAQSVARALTESPDTGPFVIRSPQMERVSALASTYARGRAAVLLQGESGTGKEHIAREIHRRSEFSSGRLVPVNCGSIPNELFESELFGYVEGAFTSSRRGGRVGLIERANGGVLFLDEVGEMPLQQQVKLLRALQERRIRPVGGNREIALDFKVIAATNRDLRDAVTRGEFRDDLYFRLNVFSLRIPALRDRPEDIPPIAGHYLREYARQYATDIDTGSLLAQVVDRLLGYAWPGNVRELQNFAERLVVNCLDHGAAAITPQTLRDILPELIAADSSLQSSGALKAQEQAAIDEAMQRFGGDRQRVAEYLGISTTTLWRRLNTMGRAGVSSIN</sequence>
<dbReference type="Gene3D" id="3.40.50.10660">
    <property type="entry name" value="PrpR receptor domain-like"/>
    <property type="match status" value="1"/>
</dbReference>
<dbReference type="Gene3D" id="3.40.50.2300">
    <property type="match status" value="1"/>
</dbReference>
<dbReference type="CDD" id="cd00009">
    <property type="entry name" value="AAA"/>
    <property type="match status" value="1"/>
</dbReference>
<reference evidence="6 7" key="1">
    <citation type="submission" date="2019-03" db="EMBL/GenBank/DDBJ databases">
        <title>Genomic Encyclopedia of Type Strains, Phase IV (KMG-IV): sequencing the most valuable type-strain genomes for metagenomic binning, comparative biology and taxonomic classification.</title>
        <authorList>
            <person name="Goeker M."/>
        </authorList>
    </citation>
    <scope>NUCLEOTIDE SEQUENCE [LARGE SCALE GENOMIC DNA]</scope>
    <source>
        <strain evidence="6 7">DSM 23344</strain>
    </source>
</reference>
<evidence type="ECO:0000313" key="6">
    <source>
        <dbReference type="EMBL" id="TCO75904.1"/>
    </source>
</evidence>
<dbReference type="Pfam" id="PF02954">
    <property type="entry name" value="HTH_8"/>
    <property type="match status" value="1"/>
</dbReference>
<dbReference type="PANTHER" id="PTHR32071:SF81">
    <property type="entry name" value="PROPIONATE CATABOLISM OPERON REGULATORY PROTEIN"/>
    <property type="match status" value="1"/>
</dbReference>
<dbReference type="InterPro" id="IPR025662">
    <property type="entry name" value="Sigma_54_int_dom_ATP-bd_1"/>
</dbReference>
<dbReference type="Pfam" id="PF00158">
    <property type="entry name" value="Sigma54_activat"/>
    <property type="match status" value="1"/>
</dbReference>
<dbReference type="InterPro" id="IPR009057">
    <property type="entry name" value="Homeodomain-like_sf"/>
</dbReference>
<dbReference type="SUPFAM" id="SSF159800">
    <property type="entry name" value="PrpR receptor domain-like"/>
    <property type="match status" value="1"/>
</dbReference>
<proteinExistence type="predicted"/>
<dbReference type="PROSITE" id="PS00675">
    <property type="entry name" value="SIGMA54_INTERACT_1"/>
    <property type="match status" value="1"/>
</dbReference>
<keyword evidence="7" id="KW-1185">Reference proteome</keyword>
<dbReference type="EMBL" id="SLWX01000006">
    <property type="protein sequence ID" value="TCO75904.1"/>
    <property type="molecule type" value="Genomic_DNA"/>
</dbReference>
<dbReference type="AlphaFoldDB" id="A0A4R2KQK9"/>
<keyword evidence="4" id="KW-0804">Transcription</keyword>
<dbReference type="Proteomes" id="UP000294980">
    <property type="component" value="Unassembled WGS sequence"/>
</dbReference>
<evidence type="ECO:0000256" key="2">
    <source>
        <dbReference type="ARBA" id="ARBA00022840"/>
    </source>
</evidence>
<feature type="domain" description="Sigma-54 factor interaction" evidence="5">
    <location>
        <begin position="209"/>
        <end position="441"/>
    </location>
</feature>
<dbReference type="InterPro" id="IPR010524">
    <property type="entry name" value="Sig_transdc_resp-reg_PrpR_N"/>
</dbReference>
<evidence type="ECO:0000259" key="5">
    <source>
        <dbReference type="PROSITE" id="PS50045"/>
    </source>
</evidence>
<dbReference type="PROSITE" id="PS00688">
    <property type="entry name" value="SIGMA54_INTERACT_3"/>
    <property type="match status" value="1"/>
</dbReference>